<gene>
    <name evidence="3" type="ORF">HUE57_09630</name>
</gene>
<feature type="transmembrane region" description="Helical" evidence="2">
    <location>
        <begin position="15"/>
        <end position="36"/>
    </location>
</feature>
<dbReference type="AlphaFoldDB" id="A0A6N0HW12"/>
<protein>
    <submittedName>
        <fullName evidence="3">Uncharacterized protein</fullName>
    </submittedName>
</protein>
<evidence type="ECO:0000256" key="1">
    <source>
        <dbReference type="SAM" id="MobiDB-lite"/>
    </source>
</evidence>
<dbReference type="RefSeq" id="WP_174673072.1">
    <property type="nucleotide sequence ID" value="NZ_CP054491.1"/>
</dbReference>
<keyword evidence="2" id="KW-1133">Transmembrane helix</keyword>
<keyword evidence="2" id="KW-0812">Transmembrane</keyword>
<name>A0A6N0HW12_9GAMM</name>
<sequence length="121" mass="13971">MLESLAVNVRGMESGSFWIVTLLLIAATIFLFFYIWRSLHRARVIEDTPTAKIRSAHQGYVELEGEGELIATLPITAPLSHYQCLWYRFVVERKETRYSSKGNQTHWRKVHDGSCDRRATA</sequence>
<organism evidence="3 4">
    <name type="scientific">Candidatus Reidiella endopervernicosa</name>
    <dbReference type="NCBI Taxonomy" id="2738883"/>
    <lineage>
        <taxon>Bacteria</taxon>
        <taxon>Pseudomonadati</taxon>
        <taxon>Pseudomonadota</taxon>
        <taxon>Gammaproteobacteria</taxon>
        <taxon>Candidatus Reidiella</taxon>
    </lineage>
</organism>
<feature type="region of interest" description="Disordered" evidence="1">
    <location>
        <begin position="98"/>
        <end position="121"/>
    </location>
</feature>
<accession>A0A6N0HW12</accession>
<evidence type="ECO:0000256" key="2">
    <source>
        <dbReference type="SAM" id="Phobius"/>
    </source>
</evidence>
<keyword evidence="2" id="KW-0472">Membrane</keyword>
<dbReference type="Proteomes" id="UP000509658">
    <property type="component" value="Chromosome"/>
</dbReference>
<dbReference type="EMBL" id="CP054491">
    <property type="protein sequence ID" value="QKQ26509.1"/>
    <property type="molecule type" value="Genomic_DNA"/>
</dbReference>
<evidence type="ECO:0000313" key="3">
    <source>
        <dbReference type="EMBL" id="QKQ26509.1"/>
    </source>
</evidence>
<reference evidence="3 4" key="1">
    <citation type="submission" date="2020-05" db="EMBL/GenBank/DDBJ databases">
        <title>Horizontal transmission and recombination maintain forever young bacterial symbiont genomes.</title>
        <authorList>
            <person name="Russell S.L."/>
            <person name="Pepper-Tunick E."/>
            <person name="Svedberg J."/>
            <person name="Byrne A."/>
            <person name="Ruelas Castillo J."/>
            <person name="Vollmers C."/>
            <person name="Beinart R.A."/>
            <person name="Corbett-Detig R."/>
        </authorList>
    </citation>
    <scope>NUCLEOTIDE SEQUENCE [LARGE SCALE GENOMIC DNA]</scope>
    <source>
        <strain evidence="3">Santa_Monica_outfall</strain>
    </source>
</reference>
<keyword evidence="4" id="KW-1185">Reference proteome</keyword>
<feature type="compositionally biased region" description="Basic and acidic residues" evidence="1">
    <location>
        <begin position="110"/>
        <end position="121"/>
    </location>
</feature>
<evidence type="ECO:0000313" key="4">
    <source>
        <dbReference type="Proteomes" id="UP000509658"/>
    </source>
</evidence>
<proteinExistence type="predicted"/>
<dbReference type="KEGG" id="rev:HUE57_09630"/>